<evidence type="ECO:0000313" key="4">
    <source>
        <dbReference type="Proteomes" id="UP000251937"/>
    </source>
</evidence>
<evidence type="ECO:0000313" key="1">
    <source>
        <dbReference type="EMBL" id="SKC13357.1"/>
    </source>
</evidence>
<comment type="caution">
    <text evidence="2">The sequence shown here is derived from an EMBL/GenBank/DDBJ whole genome shotgun (WGS) entry which is preliminary data.</text>
</comment>
<evidence type="ECO:0000313" key="3">
    <source>
        <dbReference type="Proteomes" id="UP000190669"/>
    </source>
</evidence>
<dbReference type="EMBL" id="UAVR01000011">
    <property type="protein sequence ID" value="SQA90115.1"/>
    <property type="molecule type" value="Genomic_DNA"/>
</dbReference>
<dbReference type="EMBL" id="FUZE01000046">
    <property type="protein sequence ID" value="SKC13357.1"/>
    <property type="molecule type" value="Genomic_DNA"/>
</dbReference>
<reference evidence="2 4" key="2">
    <citation type="submission" date="2018-06" db="EMBL/GenBank/DDBJ databases">
        <authorList>
            <consortium name="Pathogen Informatics"/>
            <person name="Doyle S."/>
        </authorList>
    </citation>
    <scope>NUCLEOTIDE SEQUENCE [LARGE SCALE GENOMIC DNA]</scope>
    <source>
        <strain evidence="2 4">NCTC11212</strain>
    </source>
</reference>
<dbReference type="Proteomes" id="UP000251937">
    <property type="component" value="Unassembled WGS sequence"/>
</dbReference>
<accession>A0AAX2ILN8</accession>
<evidence type="ECO:0000313" key="2">
    <source>
        <dbReference type="EMBL" id="SQA90115.1"/>
    </source>
</evidence>
<sequence length="38" mass="4570">MIQYHFNPDVFINLSERKVSQIHLSSDVYVQYSTAYIY</sequence>
<organism evidence="2 4">
    <name type="scientific">Chryseobacterium balustinum</name>
    <dbReference type="NCBI Taxonomy" id="246"/>
    <lineage>
        <taxon>Bacteria</taxon>
        <taxon>Pseudomonadati</taxon>
        <taxon>Bacteroidota</taxon>
        <taxon>Flavobacteriia</taxon>
        <taxon>Flavobacteriales</taxon>
        <taxon>Weeksellaceae</taxon>
        <taxon>Chryseobacterium group</taxon>
        <taxon>Chryseobacterium</taxon>
    </lineage>
</organism>
<dbReference type="Proteomes" id="UP000190669">
    <property type="component" value="Unassembled WGS sequence"/>
</dbReference>
<gene>
    <name evidence="2" type="ORF">NCTC11212_02327</name>
    <name evidence="1" type="ORF">SAMN05421800_1464</name>
</gene>
<keyword evidence="3" id="KW-1185">Reference proteome</keyword>
<name>A0AAX2ILN8_9FLAO</name>
<dbReference type="AlphaFoldDB" id="A0AAX2ILN8"/>
<reference evidence="1 3" key="1">
    <citation type="submission" date="2017-02" db="EMBL/GenBank/DDBJ databases">
        <authorList>
            <person name="Varghese N."/>
            <person name="Submissions S."/>
        </authorList>
    </citation>
    <scope>NUCLEOTIDE SEQUENCE [LARGE SCALE GENOMIC DNA]</scope>
    <source>
        <strain evidence="1 3">DSM 16775</strain>
    </source>
</reference>
<protein>
    <submittedName>
        <fullName evidence="2">Uncharacterized protein</fullName>
    </submittedName>
</protein>
<proteinExistence type="predicted"/>